<feature type="transmembrane region" description="Helical" evidence="11">
    <location>
        <begin position="240"/>
        <end position="261"/>
    </location>
</feature>
<accession>A0A9U8EBP5</accession>
<dbReference type="RefSeq" id="XP_013080284.2">
    <property type="nucleotide sequence ID" value="XM_013224830.2"/>
</dbReference>
<keyword evidence="4 11" id="KW-1133">Transmembrane helix</keyword>
<dbReference type="OrthoDB" id="5957871at2759"/>
<dbReference type="AlphaFoldDB" id="A0A9U8EBP5"/>
<dbReference type="GO" id="GO:0071880">
    <property type="term" value="P:adenylate cyclase-activating adrenergic receptor signaling pathway"/>
    <property type="evidence" value="ECO:0007669"/>
    <property type="project" value="TreeGrafter"/>
</dbReference>
<dbReference type="GO" id="GO:0043410">
    <property type="term" value="P:positive regulation of MAPK cascade"/>
    <property type="evidence" value="ECO:0007669"/>
    <property type="project" value="TreeGrafter"/>
</dbReference>
<gene>
    <name evidence="14" type="primary">LOC106065910</name>
</gene>
<proteinExistence type="inferred from homology"/>
<dbReference type="PANTHER" id="PTHR24248">
    <property type="entry name" value="ADRENERGIC RECEPTOR-RELATED G-PROTEIN COUPLED RECEPTOR"/>
    <property type="match status" value="1"/>
</dbReference>
<feature type="transmembrane region" description="Helical" evidence="11">
    <location>
        <begin position="44"/>
        <end position="63"/>
    </location>
</feature>
<feature type="transmembrane region" description="Helical" evidence="11">
    <location>
        <begin position="124"/>
        <end position="145"/>
    </location>
</feature>
<dbReference type="OMA" id="CRIWISF"/>
<reference evidence="14" key="1">
    <citation type="submission" date="2025-08" db="UniProtKB">
        <authorList>
            <consortium name="RefSeq"/>
        </authorList>
    </citation>
    <scope>IDENTIFICATION</scope>
</reference>
<keyword evidence="3 10" id="KW-0812">Transmembrane</keyword>
<dbReference type="PRINTS" id="PR00237">
    <property type="entry name" value="GPCRRHODOPSN"/>
</dbReference>
<dbReference type="InterPro" id="IPR000276">
    <property type="entry name" value="GPCR_Rhodpsn"/>
</dbReference>
<evidence type="ECO:0000256" key="3">
    <source>
        <dbReference type="ARBA" id="ARBA00022692"/>
    </source>
</evidence>
<dbReference type="KEGG" id="bgt:106065910"/>
<evidence type="ECO:0000256" key="11">
    <source>
        <dbReference type="SAM" id="Phobius"/>
    </source>
</evidence>
<dbReference type="InterPro" id="IPR000929">
    <property type="entry name" value="Dopamine_rcpt"/>
</dbReference>
<evidence type="ECO:0000256" key="8">
    <source>
        <dbReference type="ARBA" id="ARBA00023170"/>
    </source>
</evidence>
<keyword evidence="7" id="KW-1015">Disulfide bond</keyword>
<dbReference type="SUPFAM" id="SSF81321">
    <property type="entry name" value="Family A G protein-coupled receptor-like"/>
    <property type="match status" value="1"/>
</dbReference>
<evidence type="ECO:0000256" key="10">
    <source>
        <dbReference type="RuleBase" id="RU000688"/>
    </source>
</evidence>
<dbReference type="PROSITE" id="PS50262">
    <property type="entry name" value="G_PROTEIN_RECEP_F1_2"/>
    <property type="match status" value="1"/>
</dbReference>
<evidence type="ECO:0000259" key="12">
    <source>
        <dbReference type="PROSITE" id="PS50262"/>
    </source>
</evidence>
<feature type="transmembrane region" description="Helical" evidence="11">
    <location>
        <begin position="273"/>
        <end position="294"/>
    </location>
</feature>
<evidence type="ECO:0000256" key="2">
    <source>
        <dbReference type="ARBA" id="ARBA00022475"/>
    </source>
</evidence>
<dbReference type="GO" id="GO:0005886">
    <property type="term" value="C:plasma membrane"/>
    <property type="evidence" value="ECO:0007669"/>
    <property type="project" value="UniProtKB-SubCell"/>
</dbReference>
<comment type="subcellular location">
    <subcellularLocation>
        <location evidence="1">Cell membrane</location>
        <topology evidence="1">Multi-pass membrane protein</topology>
    </subcellularLocation>
</comment>
<evidence type="ECO:0000256" key="4">
    <source>
        <dbReference type="ARBA" id="ARBA00022989"/>
    </source>
</evidence>
<evidence type="ECO:0000256" key="1">
    <source>
        <dbReference type="ARBA" id="ARBA00004651"/>
    </source>
</evidence>
<dbReference type="CDD" id="cd15065">
    <property type="entry name" value="7tmA_Ap5-HTB1-like"/>
    <property type="match status" value="1"/>
</dbReference>
<feature type="transmembrane region" description="Helical" evidence="11">
    <location>
        <begin position="165"/>
        <end position="193"/>
    </location>
</feature>
<dbReference type="GeneID" id="106065910"/>
<keyword evidence="8 10" id="KW-0675">Receptor</keyword>
<dbReference type="PROSITE" id="PS00237">
    <property type="entry name" value="G_PROTEIN_RECEP_F1_1"/>
    <property type="match status" value="1"/>
</dbReference>
<comment type="similarity">
    <text evidence="10">Belongs to the G-protein coupled receptor 1 family.</text>
</comment>
<evidence type="ECO:0000313" key="13">
    <source>
        <dbReference type="Proteomes" id="UP001165740"/>
    </source>
</evidence>
<dbReference type="Gene3D" id="1.20.1070.10">
    <property type="entry name" value="Rhodopsin 7-helix transmembrane proteins"/>
    <property type="match status" value="1"/>
</dbReference>
<dbReference type="SMART" id="SM01381">
    <property type="entry name" value="7TM_GPCR_Srsx"/>
    <property type="match status" value="1"/>
</dbReference>
<feature type="domain" description="G-protein coupled receptors family 1 profile" evidence="12">
    <location>
        <begin position="23"/>
        <end position="291"/>
    </location>
</feature>
<feature type="transmembrane region" description="Helical" evidence="11">
    <location>
        <begin position="83"/>
        <end position="103"/>
    </location>
</feature>
<dbReference type="PRINTS" id="PR00242">
    <property type="entry name" value="DOPAMINER"/>
</dbReference>
<dbReference type="InterPro" id="IPR017452">
    <property type="entry name" value="GPCR_Rhodpsn_7TM"/>
</dbReference>
<evidence type="ECO:0000256" key="5">
    <source>
        <dbReference type="ARBA" id="ARBA00023040"/>
    </source>
</evidence>
<organism evidence="13 14">
    <name type="scientific">Biomphalaria glabrata</name>
    <name type="common">Bloodfluke planorb</name>
    <name type="synonym">Freshwater snail</name>
    <dbReference type="NCBI Taxonomy" id="6526"/>
    <lineage>
        <taxon>Eukaryota</taxon>
        <taxon>Metazoa</taxon>
        <taxon>Spiralia</taxon>
        <taxon>Lophotrochozoa</taxon>
        <taxon>Mollusca</taxon>
        <taxon>Gastropoda</taxon>
        <taxon>Heterobranchia</taxon>
        <taxon>Euthyneura</taxon>
        <taxon>Panpulmonata</taxon>
        <taxon>Hygrophila</taxon>
        <taxon>Lymnaeoidea</taxon>
        <taxon>Planorbidae</taxon>
        <taxon>Biomphalaria</taxon>
    </lineage>
</organism>
<evidence type="ECO:0000256" key="9">
    <source>
        <dbReference type="ARBA" id="ARBA00023224"/>
    </source>
</evidence>
<keyword evidence="9 10" id="KW-0807">Transducer</keyword>
<keyword evidence="6 11" id="KW-0472">Membrane</keyword>
<protein>
    <submittedName>
        <fullName evidence="14">LOW QUALITY PROTEIN: dopamine receptor 1-like</fullName>
    </submittedName>
</protein>
<dbReference type="Proteomes" id="UP001165740">
    <property type="component" value="Chromosome 1"/>
</dbReference>
<name>A0A9U8EBP5_BIOGL</name>
<sequence>MSSEIAFLLASVFGLCIMIAIVGNVLVCVAVISERRLKRNKNNYFIVSLAVSDLCVASVVMSFAMANDIQRKWTFGSTFCRLWISFDVMCSTASILNLCVISFDRYKHVQDAMYYDLWMTRRKALTLITCVWLLSAIISFLPIQLGLHETNNVMNVSSKQEEECIIQLNLTYAIVSSAVSFYLPCLVMLVLYFKLFLFARRHAVNIKSMQPKNKPLPVMTCLSSVRKLFRTSEHKAAKTLGIITGVFLLCWLPFFVINPLAAYNPHLIPSDAFIITTWLGYANSCLNPIIYTIFNTEFRQAFRKILCCYDKVSFTCFQDHQKSRYEMKHIDNQPTESIACKSSFDIPRTSHMCIDIGCV</sequence>
<dbReference type="PANTHER" id="PTHR24248:SF187">
    <property type="entry name" value="OCTOPAMINE RECEPTOR BETA-2R"/>
    <property type="match status" value="1"/>
</dbReference>
<dbReference type="GO" id="GO:0004989">
    <property type="term" value="F:octopamine receptor activity"/>
    <property type="evidence" value="ECO:0007669"/>
    <property type="project" value="TreeGrafter"/>
</dbReference>
<evidence type="ECO:0000256" key="7">
    <source>
        <dbReference type="ARBA" id="ARBA00023157"/>
    </source>
</evidence>
<keyword evidence="13" id="KW-1185">Reference proteome</keyword>
<keyword evidence="2" id="KW-1003">Cell membrane</keyword>
<dbReference type="Pfam" id="PF00001">
    <property type="entry name" value="7tm_1"/>
    <property type="match status" value="1"/>
</dbReference>
<evidence type="ECO:0000313" key="14">
    <source>
        <dbReference type="RefSeq" id="XP_013080284.2"/>
    </source>
</evidence>
<evidence type="ECO:0000256" key="6">
    <source>
        <dbReference type="ARBA" id="ARBA00023136"/>
    </source>
</evidence>
<keyword evidence="5 10" id="KW-0297">G-protein coupled receptor</keyword>
<feature type="transmembrane region" description="Helical" evidence="11">
    <location>
        <begin position="6"/>
        <end position="32"/>
    </location>
</feature>